<reference evidence="1" key="1">
    <citation type="submission" date="2014-11" db="EMBL/GenBank/DDBJ databases">
        <authorList>
            <person name="Amaro Gonzalez C."/>
        </authorList>
    </citation>
    <scope>NUCLEOTIDE SEQUENCE</scope>
</reference>
<proteinExistence type="predicted"/>
<accession>A0A0E9USC5</accession>
<reference evidence="1" key="2">
    <citation type="journal article" date="2015" name="Fish Shellfish Immunol.">
        <title>Early steps in the European eel (Anguilla anguilla)-Vibrio vulnificus interaction in the gills: Role of the RtxA13 toxin.</title>
        <authorList>
            <person name="Callol A."/>
            <person name="Pajuelo D."/>
            <person name="Ebbesson L."/>
            <person name="Teles M."/>
            <person name="MacKenzie S."/>
            <person name="Amaro C."/>
        </authorList>
    </citation>
    <scope>NUCLEOTIDE SEQUENCE</scope>
</reference>
<protein>
    <submittedName>
        <fullName evidence="1">Uncharacterized protein</fullName>
    </submittedName>
</protein>
<sequence>MISGGECCLTRRSKISHGCSIKSCVPVICHDAFPLSLYNKTVII</sequence>
<organism evidence="1">
    <name type="scientific">Anguilla anguilla</name>
    <name type="common">European freshwater eel</name>
    <name type="synonym">Muraena anguilla</name>
    <dbReference type="NCBI Taxonomy" id="7936"/>
    <lineage>
        <taxon>Eukaryota</taxon>
        <taxon>Metazoa</taxon>
        <taxon>Chordata</taxon>
        <taxon>Craniata</taxon>
        <taxon>Vertebrata</taxon>
        <taxon>Euteleostomi</taxon>
        <taxon>Actinopterygii</taxon>
        <taxon>Neopterygii</taxon>
        <taxon>Teleostei</taxon>
        <taxon>Anguilliformes</taxon>
        <taxon>Anguillidae</taxon>
        <taxon>Anguilla</taxon>
    </lineage>
</organism>
<name>A0A0E9USC5_ANGAN</name>
<evidence type="ECO:0000313" key="1">
    <source>
        <dbReference type="EMBL" id="JAH68115.1"/>
    </source>
</evidence>
<dbReference type="AlphaFoldDB" id="A0A0E9USC5"/>
<dbReference type="EMBL" id="GBXM01040462">
    <property type="protein sequence ID" value="JAH68115.1"/>
    <property type="molecule type" value="Transcribed_RNA"/>
</dbReference>